<dbReference type="RefSeq" id="WP_353628708.1">
    <property type="nucleotide sequence ID" value="NZ_CP159197.1"/>
</dbReference>
<dbReference type="EMBL" id="CP159197">
    <property type="protein sequence ID" value="XCF12299.1"/>
    <property type="molecule type" value="Genomic_DNA"/>
</dbReference>
<keyword evidence="8" id="KW-0456">Lyase</keyword>
<evidence type="ECO:0000256" key="10">
    <source>
        <dbReference type="ARBA" id="ARBA00030264"/>
    </source>
</evidence>
<evidence type="ECO:0000256" key="5">
    <source>
        <dbReference type="ARBA" id="ARBA00016318"/>
    </source>
</evidence>
<dbReference type="InterPro" id="IPR050064">
    <property type="entry name" value="IGPS_HisA/HisF"/>
</dbReference>
<organism evidence="15">
    <name type="scientific">Sulfitobacter sp. TCYB15</name>
    <dbReference type="NCBI Taxonomy" id="3229275"/>
    <lineage>
        <taxon>Bacteria</taxon>
        <taxon>Pseudomonadati</taxon>
        <taxon>Pseudomonadota</taxon>
        <taxon>Alphaproteobacteria</taxon>
        <taxon>Rhodobacterales</taxon>
        <taxon>Roseobacteraceae</taxon>
        <taxon>Sulfitobacter</taxon>
    </lineage>
</organism>
<evidence type="ECO:0000256" key="1">
    <source>
        <dbReference type="ARBA" id="ARBA00005091"/>
    </source>
</evidence>
<dbReference type="InterPro" id="IPR006062">
    <property type="entry name" value="His_biosynth"/>
</dbReference>
<keyword evidence="7 14" id="KW-0368">Histidine biosynthesis</keyword>
<dbReference type="PANTHER" id="PTHR21235:SF2">
    <property type="entry name" value="IMIDAZOLE GLYCEROL PHOSPHATE SYNTHASE HISHF"/>
    <property type="match status" value="1"/>
</dbReference>
<name>A0AAU8C8E6_9RHOB</name>
<dbReference type="PANTHER" id="PTHR21235">
    <property type="entry name" value="IMIDAZOLE GLYCEROL PHOSPHATE SYNTHASE SUBUNIT HISF/H IGP SYNTHASE SUBUNIT HISF/H"/>
    <property type="match status" value="1"/>
</dbReference>
<keyword evidence="15" id="KW-0614">Plasmid</keyword>
<comment type="pathway">
    <text evidence="1">Amino-acid biosynthesis; L-histidine biosynthesis; L-histidine from 5-phospho-alpha-D-ribose 1-diphosphate: step 5/9.</text>
</comment>
<gene>
    <name evidence="15" type="ORF">ABM428_17400</name>
</gene>
<dbReference type="InterPro" id="IPR013785">
    <property type="entry name" value="Aldolase_TIM"/>
</dbReference>
<dbReference type="InterPro" id="IPR004651">
    <property type="entry name" value="HisF"/>
</dbReference>
<accession>A0AAU8C8E6</accession>
<keyword evidence="6 14" id="KW-0028">Amino-acid biosynthesis</keyword>
<comment type="function">
    <text evidence="9">IGPS catalyzes the conversion of PRFAR and glutamine to IGP, AICAR and glutamate. The HisF subunit catalyzes the cyclization activity that produces IGP and AICAR from PRFAR using the ammonia provided by the HisH subunit.</text>
</comment>
<reference evidence="15" key="1">
    <citation type="journal article" date="2020" name="Int. J. Syst. Evol. Microbiol.">
        <title>Notification of changes in taxonomic opinion previously published outside the IJSEM.</title>
        <authorList>
            <person name="Oren A."/>
            <person name="Garrity G."/>
        </authorList>
    </citation>
    <scope>NUCLEOTIDE SEQUENCE</scope>
    <source>
        <strain evidence="15">TCYB15</strain>
    </source>
</reference>
<dbReference type="SUPFAM" id="SSF51366">
    <property type="entry name" value="Ribulose-phoshate binding barrel"/>
    <property type="match status" value="1"/>
</dbReference>
<evidence type="ECO:0000256" key="12">
    <source>
        <dbReference type="ARBA" id="ARBA00032401"/>
    </source>
</evidence>
<evidence type="ECO:0000256" key="3">
    <source>
        <dbReference type="ARBA" id="ARBA00011152"/>
    </source>
</evidence>
<dbReference type="AlphaFoldDB" id="A0AAU8C8E6"/>
<evidence type="ECO:0000256" key="14">
    <source>
        <dbReference type="RuleBase" id="RU003657"/>
    </source>
</evidence>
<evidence type="ECO:0000256" key="9">
    <source>
        <dbReference type="ARBA" id="ARBA00025475"/>
    </source>
</evidence>
<geneLocation type="plasmid" evidence="15">
    <name>pZYJ04</name>
</geneLocation>
<comment type="similarity">
    <text evidence="2 14">Belongs to the HisA/HisF family.</text>
</comment>
<proteinExistence type="inferred from homology"/>
<dbReference type="GO" id="GO:0016829">
    <property type="term" value="F:lyase activity"/>
    <property type="evidence" value="ECO:0007669"/>
    <property type="project" value="UniProtKB-KW"/>
</dbReference>
<comment type="subunit">
    <text evidence="3">Heterodimer of HisH and HisF.</text>
</comment>
<dbReference type="CDD" id="cd04731">
    <property type="entry name" value="HisF"/>
    <property type="match status" value="1"/>
</dbReference>
<reference evidence="15" key="2">
    <citation type="submission" date="2024-06" db="EMBL/GenBank/DDBJ databases">
        <authorList>
            <person name="Deng Y."/>
        </authorList>
    </citation>
    <scope>NUCLEOTIDE SEQUENCE</scope>
    <source>
        <strain evidence="15">TCYB15</strain>
        <plasmid evidence="15">pZYJ04</plasmid>
    </source>
</reference>
<evidence type="ECO:0000313" key="15">
    <source>
        <dbReference type="EMBL" id="XCF12299.1"/>
    </source>
</evidence>
<evidence type="ECO:0000256" key="11">
    <source>
        <dbReference type="ARBA" id="ARBA00031409"/>
    </source>
</evidence>
<evidence type="ECO:0000256" key="4">
    <source>
        <dbReference type="ARBA" id="ARBA00012809"/>
    </source>
</evidence>
<evidence type="ECO:0000256" key="6">
    <source>
        <dbReference type="ARBA" id="ARBA00022605"/>
    </source>
</evidence>
<protein>
    <recommendedName>
        <fullName evidence="5">Imidazole glycerol phosphate synthase subunit HisF</fullName>
        <ecNumber evidence="4">4.3.2.10</ecNumber>
    </recommendedName>
    <alternativeName>
        <fullName evidence="10">IGP synthase cyclase subunit</fullName>
    </alternativeName>
    <alternativeName>
        <fullName evidence="11">IGP synthase subunit HisF</fullName>
    </alternativeName>
    <alternativeName>
        <fullName evidence="12">ImGP synthase subunit HisF</fullName>
    </alternativeName>
</protein>
<dbReference type="KEGG" id="suly:ABM428_17400"/>
<sequence length="248" mass="26703">MRLISRIDVKNEWAIKGIHLEGLRKVGDPNTLAVDYYKAGVDEIVFMDAVASLYNRNNLFGVIEKACENVFVPIALGGGIRSVADAAAALNAGADKVIINTGAVHDINLISDVAARFGSQCIVGSIEAKKIDTRWEAYIDNGREVTGLDVVDWAQTLEKAGVGELMITSVDKEGTQRGFDVQLVAAVQEVTRRPIIVSGGYGQPKHLDALLAKVRPSGIAVAAALHYKKQEVAEIRAQMNGYEDTDPS</sequence>
<dbReference type="EC" id="4.3.2.10" evidence="4"/>
<dbReference type="GO" id="GO:0000107">
    <property type="term" value="F:imidazoleglycerol-phosphate synthase activity"/>
    <property type="evidence" value="ECO:0007669"/>
    <property type="project" value="InterPro"/>
</dbReference>
<comment type="catalytic activity">
    <reaction evidence="13">
        <text>5-[(5-phospho-1-deoxy-D-ribulos-1-ylimino)methylamino]-1-(5-phospho-beta-D-ribosyl)imidazole-4-carboxamide + L-glutamine = D-erythro-1-(imidazol-4-yl)glycerol 3-phosphate + 5-amino-1-(5-phospho-beta-D-ribosyl)imidazole-4-carboxamide + L-glutamate + H(+)</text>
        <dbReference type="Rhea" id="RHEA:24793"/>
        <dbReference type="ChEBI" id="CHEBI:15378"/>
        <dbReference type="ChEBI" id="CHEBI:29985"/>
        <dbReference type="ChEBI" id="CHEBI:58278"/>
        <dbReference type="ChEBI" id="CHEBI:58359"/>
        <dbReference type="ChEBI" id="CHEBI:58475"/>
        <dbReference type="ChEBI" id="CHEBI:58525"/>
        <dbReference type="EC" id="4.3.2.10"/>
    </reaction>
</comment>
<dbReference type="InterPro" id="IPR011060">
    <property type="entry name" value="RibuloseP-bd_barrel"/>
</dbReference>
<dbReference type="GO" id="GO:0000105">
    <property type="term" value="P:L-histidine biosynthetic process"/>
    <property type="evidence" value="ECO:0007669"/>
    <property type="project" value="UniProtKB-KW"/>
</dbReference>
<dbReference type="Pfam" id="PF00977">
    <property type="entry name" value="His_biosynth"/>
    <property type="match status" value="1"/>
</dbReference>
<dbReference type="Gene3D" id="3.20.20.70">
    <property type="entry name" value="Aldolase class I"/>
    <property type="match status" value="1"/>
</dbReference>
<evidence type="ECO:0000256" key="13">
    <source>
        <dbReference type="ARBA" id="ARBA00047838"/>
    </source>
</evidence>
<evidence type="ECO:0000256" key="8">
    <source>
        <dbReference type="ARBA" id="ARBA00023239"/>
    </source>
</evidence>
<evidence type="ECO:0000256" key="2">
    <source>
        <dbReference type="ARBA" id="ARBA00009667"/>
    </source>
</evidence>
<evidence type="ECO:0000256" key="7">
    <source>
        <dbReference type="ARBA" id="ARBA00023102"/>
    </source>
</evidence>